<gene>
    <name evidence="2" type="ORF">FPE_LOCUS23271</name>
</gene>
<evidence type="ECO:0000313" key="2">
    <source>
        <dbReference type="EMBL" id="CAI9775841.1"/>
    </source>
</evidence>
<feature type="region of interest" description="Disordered" evidence="1">
    <location>
        <begin position="92"/>
        <end position="134"/>
    </location>
</feature>
<accession>A0AAD2E5R4</accession>
<evidence type="ECO:0000313" key="3">
    <source>
        <dbReference type="Proteomes" id="UP000834106"/>
    </source>
</evidence>
<feature type="compositionally biased region" description="Basic and acidic residues" evidence="1">
    <location>
        <begin position="482"/>
        <end position="498"/>
    </location>
</feature>
<dbReference type="AlphaFoldDB" id="A0AAD2E5R4"/>
<feature type="compositionally biased region" description="Basic and acidic residues" evidence="1">
    <location>
        <begin position="445"/>
        <end position="461"/>
    </location>
</feature>
<feature type="region of interest" description="Disordered" evidence="1">
    <location>
        <begin position="165"/>
        <end position="194"/>
    </location>
</feature>
<keyword evidence="3" id="KW-1185">Reference proteome</keyword>
<feature type="compositionally biased region" description="Polar residues" evidence="1">
    <location>
        <begin position="168"/>
        <end position="178"/>
    </location>
</feature>
<evidence type="ECO:0000256" key="1">
    <source>
        <dbReference type="SAM" id="MobiDB-lite"/>
    </source>
</evidence>
<name>A0AAD2E5R4_9LAMI</name>
<dbReference type="EMBL" id="OU503049">
    <property type="protein sequence ID" value="CAI9775841.1"/>
    <property type="molecule type" value="Genomic_DNA"/>
</dbReference>
<sequence length="720" mass="77338">MAYQSLVDLPFFQSRSSQLSCLGSGISSLVGGFDSKVIKCGAGSSLSTSSGSREGDRGDPDFRSLLYGGSSTSLLGTGRFLSHSFSPLGWPLPATRTTPGENDDGDVLRPSPVHQLEPHSSAVDVTDQPHSSGQQLCSAFSADCQPVQLTSEDSSHPAQHVYSRRRLQSLSQGQATPEDQQSSPVPSLPVASSDSGSLSQGLIALSISRSVNPDSAIANSPGVRSVGWASVELFDGVAKRDLRTTPSPQLQDSGPYSYLLFLDPPFLLLPGPQALLCFVHLSHTGFKTSLPAAVGSALSSDGISTDNAGGWTPSRRIHGHLCYLPFFTEEEGSQRIEFLPSVRASRLRPGDIAPSPAFEARAAGAFFPFVSSGHLWQTSNSLDFLQQILVRVLFLLLSLAHPYPLCMGIRCLEVPLQPKNLFLLREKGTVKSKEHGRASSSQKWEIGEKDAAKATTNKKEVLATSQKSKANYSSNVSAKVTKARERGAEESSSKDKKPVASTKQNFEKASARVSPTKALVHPQVQAPKLSFMIVRNPWTQGVGANLLLEGKLGKSIEHACSALALVPSAKRRRDKSNGFISGIVGRMKWYEALVDIASVPGMRLGRKPLFPAGIEVSRAGEGDAFLEQANQKFHFEFRTSTSCCSWCFTISIGNERRSGGTCGTTYWITPVRHEAADAESAPMPLAMPCLVPRHGGGSVARHEHRAKGRLSNSSEPPYLT</sequence>
<reference evidence="2" key="1">
    <citation type="submission" date="2023-05" db="EMBL/GenBank/DDBJ databases">
        <authorList>
            <person name="Huff M."/>
        </authorList>
    </citation>
    <scope>NUCLEOTIDE SEQUENCE</scope>
</reference>
<proteinExistence type="predicted"/>
<feature type="compositionally biased region" description="Polar residues" evidence="1">
    <location>
        <begin position="463"/>
        <end position="478"/>
    </location>
</feature>
<dbReference type="Proteomes" id="UP000834106">
    <property type="component" value="Chromosome 14"/>
</dbReference>
<feature type="region of interest" description="Disordered" evidence="1">
    <location>
        <begin position="696"/>
        <end position="720"/>
    </location>
</feature>
<feature type="compositionally biased region" description="Polar residues" evidence="1">
    <location>
        <begin position="710"/>
        <end position="720"/>
    </location>
</feature>
<protein>
    <submittedName>
        <fullName evidence="2">Uncharacterized protein</fullName>
    </submittedName>
</protein>
<organism evidence="2 3">
    <name type="scientific">Fraxinus pennsylvanica</name>
    <dbReference type="NCBI Taxonomy" id="56036"/>
    <lineage>
        <taxon>Eukaryota</taxon>
        <taxon>Viridiplantae</taxon>
        <taxon>Streptophyta</taxon>
        <taxon>Embryophyta</taxon>
        <taxon>Tracheophyta</taxon>
        <taxon>Spermatophyta</taxon>
        <taxon>Magnoliopsida</taxon>
        <taxon>eudicotyledons</taxon>
        <taxon>Gunneridae</taxon>
        <taxon>Pentapetalae</taxon>
        <taxon>asterids</taxon>
        <taxon>lamiids</taxon>
        <taxon>Lamiales</taxon>
        <taxon>Oleaceae</taxon>
        <taxon>Oleeae</taxon>
        <taxon>Fraxinus</taxon>
    </lineage>
</organism>
<feature type="region of interest" description="Disordered" evidence="1">
    <location>
        <begin position="432"/>
        <end position="514"/>
    </location>
</feature>
<feature type="compositionally biased region" description="Low complexity" evidence="1">
    <location>
        <begin position="179"/>
        <end position="194"/>
    </location>
</feature>